<dbReference type="CDD" id="cd06260">
    <property type="entry name" value="DUF820-like"/>
    <property type="match status" value="1"/>
</dbReference>
<reference evidence="2 3" key="1">
    <citation type="submission" date="2015-09" db="EMBL/GenBank/DDBJ databases">
        <title>Draft genome sequence of Kouleothrix aurantiaca JCM 19913.</title>
        <authorList>
            <person name="Hemp J."/>
        </authorList>
    </citation>
    <scope>NUCLEOTIDE SEQUENCE [LARGE SCALE GENOMIC DNA]</scope>
    <source>
        <strain evidence="2 3">COM-B</strain>
    </source>
</reference>
<dbReference type="Pfam" id="PF05685">
    <property type="entry name" value="Uma2"/>
    <property type="match status" value="1"/>
</dbReference>
<name>A0A0P9FH70_9CHLR</name>
<dbReference type="PANTHER" id="PTHR36558:SF1">
    <property type="entry name" value="RESTRICTION ENDONUCLEASE DOMAIN-CONTAINING PROTEIN-RELATED"/>
    <property type="match status" value="1"/>
</dbReference>
<comment type="caution">
    <text evidence="2">The sequence shown here is derived from an EMBL/GenBank/DDBJ whole genome shotgun (WGS) entry which is preliminary data.</text>
</comment>
<sequence>MTAQPKAAISEPEYLAFERGSAQKHEYYRGRVYAMTGAKEAHNLIAGNTLATLHAQLRRTPCRVYPSDMRVKVLRTGLNTYPDVVVVCGQPQFTDDVRDTLLNPTVIVEVLSESTERYDRGLKFENYRAIDTLQDYLLIAQDHHHIEQYTRQPNGKWQLTEANNLEESIRLDSINCTLALADIYEKVELEGSDFPRDIPPE</sequence>
<evidence type="ECO:0000313" key="3">
    <source>
        <dbReference type="Proteomes" id="UP000050509"/>
    </source>
</evidence>
<organism evidence="2 3">
    <name type="scientific">Kouleothrix aurantiaca</name>
    <dbReference type="NCBI Taxonomy" id="186479"/>
    <lineage>
        <taxon>Bacteria</taxon>
        <taxon>Bacillati</taxon>
        <taxon>Chloroflexota</taxon>
        <taxon>Chloroflexia</taxon>
        <taxon>Chloroflexales</taxon>
        <taxon>Roseiflexineae</taxon>
        <taxon>Roseiflexaceae</taxon>
        <taxon>Kouleothrix</taxon>
    </lineage>
</organism>
<gene>
    <name evidence="2" type="ORF">SE17_15340</name>
</gene>
<dbReference type="SUPFAM" id="SSF52980">
    <property type="entry name" value="Restriction endonuclease-like"/>
    <property type="match status" value="1"/>
</dbReference>
<dbReference type="AlphaFoldDB" id="A0A0P9FH70"/>
<dbReference type="Gene3D" id="3.90.1570.10">
    <property type="entry name" value="tt1808, chain A"/>
    <property type="match status" value="1"/>
</dbReference>
<evidence type="ECO:0000259" key="1">
    <source>
        <dbReference type="Pfam" id="PF05685"/>
    </source>
</evidence>
<dbReference type="InterPro" id="IPR008538">
    <property type="entry name" value="Uma2"/>
</dbReference>
<dbReference type="InterPro" id="IPR012296">
    <property type="entry name" value="Nuclease_put_TT1808"/>
</dbReference>
<dbReference type="InterPro" id="IPR011335">
    <property type="entry name" value="Restrct_endonuc-II-like"/>
</dbReference>
<dbReference type="EMBL" id="LJCR01000536">
    <property type="protein sequence ID" value="KPV52470.1"/>
    <property type="molecule type" value="Genomic_DNA"/>
</dbReference>
<dbReference type="PANTHER" id="PTHR36558">
    <property type="entry name" value="GLR1098 PROTEIN"/>
    <property type="match status" value="1"/>
</dbReference>
<dbReference type="Proteomes" id="UP000050509">
    <property type="component" value="Unassembled WGS sequence"/>
</dbReference>
<protein>
    <recommendedName>
        <fullName evidence="1">Putative restriction endonuclease domain-containing protein</fullName>
    </recommendedName>
</protein>
<feature type="domain" description="Putative restriction endonuclease" evidence="1">
    <location>
        <begin position="12"/>
        <end position="174"/>
    </location>
</feature>
<keyword evidence="3" id="KW-1185">Reference proteome</keyword>
<accession>A0A0P9FH70</accession>
<evidence type="ECO:0000313" key="2">
    <source>
        <dbReference type="EMBL" id="KPV52470.1"/>
    </source>
</evidence>
<proteinExistence type="predicted"/>